<keyword evidence="13 16" id="KW-0472">Membrane</keyword>
<keyword evidence="8" id="KW-1278">Translocase</keyword>
<dbReference type="OrthoDB" id="9759913at2"/>
<keyword evidence="7 16" id="KW-0479">Metal-binding</keyword>
<evidence type="ECO:0000256" key="4">
    <source>
        <dbReference type="ARBA" id="ARBA00022617"/>
    </source>
</evidence>
<evidence type="ECO:0000313" key="18">
    <source>
        <dbReference type="EMBL" id="TGL62183.1"/>
    </source>
</evidence>
<evidence type="ECO:0000256" key="7">
    <source>
        <dbReference type="ARBA" id="ARBA00022723"/>
    </source>
</evidence>
<evidence type="ECO:0000256" key="3">
    <source>
        <dbReference type="ARBA" id="ARBA00022448"/>
    </source>
</evidence>
<protein>
    <recommendedName>
        <fullName evidence="16">Cytochrome c oxidase subunit 1</fullName>
        <ecNumber evidence="16">7.1.1.9</ecNumber>
    </recommendedName>
</protein>
<dbReference type="PRINTS" id="PR01165">
    <property type="entry name" value="CYCOXIDASEI"/>
</dbReference>
<keyword evidence="10 16" id="KW-1133">Transmembrane helix</keyword>
<feature type="transmembrane region" description="Helical" evidence="16">
    <location>
        <begin position="391"/>
        <end position="417"/>
    </location>
</feature>
<dbReference type="GO" id="GO:0046872">
    <property type="term" value="F:metal ion binding"/>
    <property type="evidence" value="ECO:0007669"/>
    <property type="project" value="UniProtKB-KW"/>
</dbReference>
<dbReference type="InterPro" id="IPR023616">
    <property type="entry name" value="Cyt_c_oxase-like_su1_dom"/>
</dbReference>
<evidence type="ECO:0000313" key="19">
    <source>
        <dbReference type="Proteomes" id="UP000297693"/>
    </source>
</evidence>
<dbReference type="InterPro" id="IPR000883">
    <property type="entry name" value="Cyt_C_Oxase_1"/>
</dbReference>
<dbReference type="PROSITE" id="PS50855">
    <property type="entry name" value="COX1"/>
    <property type="match status" value="1"/>
</dbReference>
<dbReference type="GO" id="GO:0005886">
    <property type="term" value="C:plasma membrane"/>
    <property type="evidence" value="ECO:0007669"/>
    <property type="project" value="UniProtKB-SubCell"/>
</dbReference>
<dbReference type="EC" id="7.1.1.9" evidence="16"/>
<keyword evidence="19" id="KW-1185">Reference proteome</keyword>
<dbReference type="EMBL" id="RQGD01000010">
    <property type="protein sequence ID" value="TGL62183.1"/>
    <property type="molecule type" value="Genomic_DNA"/>
</dbReference>
<comment type="function">
    <text evidence="16">Cytochrome c oxidase is the component of the respiratory chain that catalyzes the reduction of oxygen to water. Subunits 1-3 form the functional core of the enzyme complex. CO I is the catalytic subunit of the enzyme. Electrons originating in cytochrome c are transferred via the copper A center of subunit 2 and heme A of subunit 1 to the bimetallic center formed by heme A3 and copper B.</text>
</comment>
<evidence type="ECO:0000256" key="14">
    <source>
        <dbReference type="ARBA" id="ARBA00047816"/>
    </source>
</evidence>
<dbReference type="PROSITE" id="PS00077">
    <property type="entry name" value="COX1_CUB"/>
    <property type="match status" value="1"/>
</dbReference>
<comment type="similarity">
    <text evidence="15">Belongs to the heme-copper respiratory oxidase family.</text>
</comment>
<evidence type="ECO:0000256" key="13">
    <source>
        <dbReference type="ARBA" id="ARBA00023136"/>
    </source>
</evidence>
<feature type="transmembrane region" description="Helical" evidence="16">
    <location>
        <begin position="163"/>
        <end position="187"/>
    </location>
</feature>
<evidence type="ECO:0000256" key="5">
    <source>
        <dbReference type="ARBA" id="ARBA00022660"/>
    </source>
</evidence>
<evidence type="ECO:0000256" key="12">
    <source>
        <dbReference type="ARBA" id="ARBA00023008"/>
    </source>
</evidence>
<organism evidence="18 19">
    <name type="scientific">Leptospira ognonensis</name>
    <dbReference type="NCBI Taxonomy" id="2484945"/>
    <lineage>
        <taxon>Bacteria</taxon>
        <taxon>Pseudomonadati</taxon>
        <taxon>Spirochaetota</taxon>
        <taxon>Spirochaetia</taxon>
        <taxon>Leptospirales</taxon>
        <taxon>Leptospiraceae</taxon>
        <taxon>Leptospira</taxon>
    </lineage>
</organism>
<feature type="transmembrane region" description="Helical" evidence="16">
    <location>
        <begin position="429"/>
        <end position="456"/>
    </location>
</feature>
<keyword evidence="4 15" id="KW-0349">Heme</keyword>
<name>A0A4R9KBI3_9LEPT</name>
<dbReference type="InterPro" id="IPR036927">
    <property type="entry name" value="Cyt_c_oxase-like_su1_sf"/>
</dbReference>
<evidence type="ECO:0000256" key="2">
    <source>
        <dbReference type="ARBA" id="ARBA00004673"/>
    </source>
</evidence>
<evidence type="ECO:0000256" key="9">
    <source>
        <dbReference type="ARBA" id="ARBA00022982"/>
    </source>
</evidence>
<dbReference type="InterPro" id="IPR014241">
    <property type="entry name" value="Cyt_c_oxidase_su1_bac"/>
</dbReference>
<evidence type="ECO:0000256" key="6">
    <source>
        <dbReference type="ARBA" id="ARBA00022692"/>
    </source>
</evidence>
<keyword evidence="6 15" id="KW-0812">Transmembrane</keyword>
<feature type="transmembrane region" description="Helical" evidence="16">
    <location>
        <begin position="287"/>
        <end position="308"/>
    </location>
</feature>
<evidence type="ECO:0000259" key="17">
    <source>
        <dbReference type="PROSITE" id="PS50855"/>
    </source>
</evidence>
<dbReference type="Proteomes" id="UP000297693">
    <property type="component" value="Unassembled WGS sequence"/>
</dbReference>
<evidence type="ECO:0000256" key="1">
    <source>
        <dbReference type="ARBA" id="ARBA00004141"/>
    </source>
</evidence>
<dbReference type="GO" id="GO:0020037">
    <property type="term" value="F:heme binding"/>
    <property type="evidence" value="ECO:0007669"/>
    <property type="project" value="InterPro"/>
</dbReference>
<keyword evidence="11 16" id="KW-0408">Iron</keyword>
<keyword evidence="16" id="KW-1003">Cell membrane</keyword>
<evidence type="ECO:0000256" key="16">
    <source>
        <dbReference type="RuleBase" id="RU363061"/>
    </source>
</evidence>
<feature type="domain" description="Cytochrome oxidase subunit I profile" evidence="17">
    <location>
        <begin position="21"/>
        <end position="532"/>
    </location>
</feature>
<feature type="transmembrane region" description="Helical" evidence="16">
    <location>
        <begin position="84"/>
        <end position="109"/>
    </location>
</feature>
<dbReference type="Pfam" id="PF00115">
    <property type="entry name" value="COX1"/>
    <property type="match status" value="1"/>
</dbReference>
<keyword evidence="3 15" id="KW-0813">Transport</keyword>
<accession>A0A4R9KBI3</accession>
<reference evidence="18" key="1">
    <citation type="journal article" date="2019" name="PLoS Negl. Trop. Dis.">
        <title>Revisiting the worldwide diversity of Leptospira species in the environment.</title>
        <authorList>
            <person name="Vincent A.T."/>
            <person name="Schiettekatte O."/>
            <person name="Bourhy P."/>
            <person name="Veyrier F.J."/>
            <person name="Picardeau M."/>
        </authorList>
    </citation>
    <scope>NUCLEOTIDE SEQUENCE [LARGE SCALE GENOMIC DNA]</scope>
    <source>
        <strain evidence="18">201702476</strain>
    </source>
</reference>
<feature type="transmembrane region" description="Helical" evidence="16">
    <location>
        <begin position="320"/>
        <end position="344"/>
    </location>
</feature>
<dbReference type="RefSeq" id="WP_135621858.1">
    <property type="nucleotide sequence ID" value="NZ_RQGD01000010.1"/>
</dbReference>
<dbReference type="GO" id="GO:0022904">
    <property type="term" value="P:respiratory electron transport chain"/>
    <property type="evidence" value="ECO:0007669"/>
    <property type="project" value="TreeGrafter"/>
</dbReference>
<dbReference type="UniPathway" id="UPA00705"/>
<dbReference type="GO" id="GO:0004129">
    <property type="term" value="F:cytochrome-c oxidase activity"/>
    <property type="evidence" value="ECO:0007669"/>
    <property type="project" value="UniProtKB-EC"/>
</dbReference>
<comment type="pathway">
    <text evidence="2 16">Energy metabolism; oxidative phosphorylation.</text>
</comment>
<evidence type="ECO:0000256" key="11">
    <source>
        <dbReference type="ARBA" id="ARBA00023004"/>
    </source>
</evidence>
<comment type="caution">
    <text evidence="18">The sequence shown here is derived from an EMBL/GenBank/DDBJ whole genome shotgun (WGS) entry which is preliminary data.</text>
</comment>
<proteinExistence type="inferred from homology"/>
<feature type="transmembrane region" description="Helical" evidence="16">
    <location>
        <begin position="251"/>
        <end position="275"/>
    </location>
</feature>
<dbReference type="GO" id="GO:0015990">
    <property type="term" value="P:electron transport coupled proton transport"/>
    <property type="evidence" value="ECO:0007669"/>
    <property type="project" value="InterPro"/>
</dbReference>
<keyword evidence="9 15" id="KW-0249">Electron transport</keyword>
<evidence type="ECO:0000256" key="8">
    <source>
        <dbReference type="ARBA" id="ARBA00022967"/>
    </source>
</evidence>
<dbReference type="InterPro" id="IPR023615">
    <property type="entry name" value="Cyt_c_Oxase_su1_BS"/>
</dbReference>
<feature type="transmembrane region" description="Helical" evidence="16">
    <location>
        <begin position="356"/>
        <end position="379"/>
    </location>
</feature>
<dbReference type="GO" id="GO:0016491">
    <property type="term" value="F:oxidoreductase activity"/>
    <property type="evidence" value="ECO:0007669"/>
    <property type="project" value="UniProtKB-KW"/>
</dbReference>
<dbReference type="PANTHER" id="PTHR10422:SF18">
    <property type="entry name" value="CYTOCHROME C OXIDASE SUBUNIT 1"/>
    <property type="match status" value="1"/>
</dbReference>
<feature type="transmembrane region" description="Helical" evidence="16">
    <location>
        <begin position="121"/>
        <end position="143"/>
    </location>
</feature>
<dbReference type="SUPFAM" id="SSF81442">
    <property type="entry name" value="Cytochrome c oxidase subunit I-like"/>
    <property type="match status" value="1"/>
</dbReference>
<comment type="subcellular location">
    <subcellularLocation>
        <location evidence="16">Cell membrane</location>
        <topology evidence="16">Multi-pass membrane protein</topology>
    </subcellularLocation>
    <subcellularLocation>
        <location evidence="1">Membrane</location>
        <topology evidence="1">Multi-pass membrane protein</topology>
    </subcellularLocation>
</comment>
<keyword evidence="18" id="KW-0560">Oxidoreductase</keyword>
<comment type="catalytic activity">
    <reaction evidence="14 16">
        <text>4 Fe(II)-[cytochrome c] + O2 + 8 H(+)(in) = 4 Fe(III)-[cytochrome c] + 2 H2O + 4 H(+)(out)</text>
        <dbReference type="Rhea" id="RHEA:11436"/>
        <dbReference type="Rhea" id="RHEA-COMP:10350"/>
        <dbReference type="Rhea" id="RHEA-COMP:14399"/>
        <dbReference type="ChEBI" id="CHEBI:15377"/>
        <dbReference type="ChEBI" id="CHEBI:15378"/>
        <dbReference type="ChEBI" id="CHEBI:15379"/>
        <dbReference type="ChEBI" id="CHEBI:29033"/>
        <dbReference type="ChEBI" id="CHEBI:29034"/>
        <dbReference type="EC" id="7.1.1.9"/>
    </reaction>
</comment>
<keyword evidence="12 16" id="KW-0186">Copper</keyword>
<evidence type="ECO:0000256" key="10">
    <source>
        <dbReference type="ARBA" id="ARBA00022989"/>
    </source>
</evidence>
<feature type="transmembrane region" description="Helical" evidence="16">
    <location>
        <begin position="476"/>
        <end position="497"/>
    </location>
</feature>
<sequence>MSSAQTKTAHGHATHGDNYLNHSPGIWSWLTTKDHKRIGIMYFATVATLFLIGGFFAMGIRLHLAKFGNTPLLDPDTYNKFMTFHGAIMVFMVIIPGIPAFLGNFVLPIQLGAKDVAFPRLNLASYYIFVAGALLAASSMYFNQVDTGWTFYTPYSTAKTGNGVILLVMGAFTMGFSSILTGLNFIVTTHKLRAPGMTMDRIPLMIWALYSTSIIQILATPILAITLLLLAMEKTLGVGIFDPDLGGDPVLFQHFFWFYSHPAVYIMILPAMGVISELITAFSKKTIFGYRAIAYSSVAIAAVSFLVWGHHMFVSGQSTFAGVVFSVITMLVGVPTAIKLFNWISTMYRGTVSFEAPMLFAIGFMFLFTIGGLTGVMLASTGMDVHFHDTYFVVAHFHYVMVGGTLMALMGGIYYWFPKMFGRMTSDLGGRISWVFIFTGFNVTFFPQFILGAMGMPRRYFDYLPEYTNLNQISTVGSWLIALGFIVGLITIIHGMVAGEKAPANPWGAKTLEWQTASPPPHENFLETPKVTAGPYDFR</sequence>
<feature type="transmembrane region" description="Helical" evidence="16">
    <location>
        <begin position="40"/>
        <end position="64"/>
    </location>
</feature>
<evidence type="ECO:0000256" key="15">
    <source>
        <dbReference type="RuleBase" id="RU000370"/>
    </source>
</evidence>
<dbReference type="AlphaFoldDB" id="A0A4R9KBI3"/>
<feature type="transmembrane region" description="Helical" evidence="16">
    <location>
        <begin position="207"/>
        <end position="231"/>
    </location>
</feature>
<dbReference type="Gene3D" id="1.20.210.10">
    <property type="entry name" value="Cytochrome c oxidase-like, subunit I domain"/>
    <property type="match status" value="1"/>
</dbReference>
<keyword evidence="5 15" id="KW-0679">Respiratory chain</keyword>
<dbReference type="NCBIfam" id="TIGR02891">
    <property type="entry name" value="CtaD_CoxA"/>
    <property type="match status" value="1"/>
</dbReference>
<dbReference type="PANTHER" id="PTHR10422">
    <property type="entry name" value="CYTOCHROME C OXIDASE SUBUNIT 1"/>
    <property type="match status" value="1"/>
</dbReference>
<dbReference type="GO" id="GO:0006119">
    <property type="term" value="P:oxidative phosphorylation"/>
    <property type="evidence" value="ECO:0007669"/>
    <property type="project" value="UniProtKB-UniPathway"/>
</dbReference>
<gene>
    <name evidence="18" type="primary">ctaD</name>
    <name evidence="18" type="ORF">EHQ58_02975</name>
</gene>